<evidence type="ECO:0000256" key="12">
    <source>
        <dbReference type="PIRSR" id="PIRSR000460-1"/>
    </source>
</evidence>
<evidence type="ECO:0000256" key="9">
    <source>
        <dbReference type="ARBA" id="ARBA00022898"/>
    </source>
</evidence>
<keyword evidence="10 13" id="KW-0119">Carbohydrate metabolism</keyword>
<dbReference type="GO" id="GO:0005980">
    <property type="term" value="P:glycogen catabolic process"/>
    <property type="evidence" value="ECO:0007669"/>
    <property type="project" value="TreeGrafter"/>
</dbReference>
<dbReference type="Gene3D" id="3.40.50.2000">
    <property type="entry name" value="Glycogen Phosphorylase B"/>
    <property type="match status" value="2"/>
</dbReference>
<keyword evidence="7 13" id="KW-0328">Glycosyltransferase</keyword>
<feature type="modified residue" description="N6-(pyridoxal phosphate)lysine" evidence="12">
    <location>
        <position position="626"/>
    </location>
</feature>
<evidence type="ECO:0000256" key="10">
    <source>
        <dbReference type="ARBA" id="ARBA00023277"/>
    </source>
</evidence>
<evidence type="ECO:0000256" key="2">
    <source>
        <dbReference type="ARBA" id="ARBA00001933"/>
    </source>
</evidence>
<dbReference type="PIRSF" id="PIRSF000460">
    <property type="entry name" value="Pprylas_GlgP"/>
    <property type="match status" value="1"/>
</dbReference>
<evidence type="ECO:0000313" key="14">
    <source>
        <dbReference type="EMBL" id="HIQ81615.1"/>
    </source>
</evidence>
<evidence type="ECO:0000313" key="15">
    <source>
        <dbReference type="Proteomes" id="UP000824260"/>
    </source>
</evidence>
<dbReference type="Proteomes" id="UP000824260">
    <property type="component" value="Unassembled WGS sequence"/>
</dbReference>
<comment type="function">
    <text evidence="13">Allosteric enzyme that catalyzes the rate-limiting step in glycogen catabolism, the phosphorolytic cleavage of glycogen to produce glucose-1-phosphate, and plays a central role in maintaining cellular and organismal glucose homeostasis.</text>
</comment>
<dbReference type="GO" id="GO:0008184">
    <property type="term" value="F:glycogen phosphorylase activity"/>
    <property type="evidence" value="ECO:0007669"/>
    <property type="project" value="InterPro"/>
</dbReference>
<dbReference type="PANTHER" id="PTHR11468">
    <property type="entry name" value="GLYCOGEN PHOSPHORYLASE"/>
    <property type="match status" value="1"/>
</dbReference>
<gene>
    <name evidence="14" type="primary">glgP</name>
    <name evidence="14" type="ORF">IAA52_00775</name>
</gene>
<keyword evidence="6" id="KW-0021">Allosteric enzyme</keyword>
<comment type="cofactor">
    <cofactor evidence="2 13">
        <name>pyridoxal 5'-phosphate</name>
        <dbReference type="ChEBI" id="CHEBI:597326"/>
    </cofactor>
</comment>
<reference evidence="14" key="2">
    <citation type="journal article" date="2021" name="PeerJ">
        <title>Extensive microbial diversity within the chicken gut microbiome revealed by metagenomics and culture.</title>
        <authorList>
            <person name="Gilroy R."/>
            <person name="Ravi A."/>
            <person name="Getino M."/>
            <person name="Pursley I."/>
            <person name="Horton D.L."/>
            <person name="Alikhan N.F."/>
            <person name="Baker D."/>
            <person name="Gharbi K."/>
            <person name="Hall N."/>
            <person name="Watson M."/>
            <person name="Adriaenssens E.M."/>
            <person name="Foster-Nyarko E."/>
            <person name="Jarju S."/>
            <person name="Secka A."/>
            <person name="Antonio M."/>
            <person name="Oren A."/>
            <person name="Chaudhuri R.R."/>
            <person name="La Ragione R."/>
            <person name="Hildebrand F."/>
            <person name="Pallen M.J."/>
        </authorList>
    </citation>
    <scope>NUCLEOTIDE SEQUENCE</scope>
    <source>
        <strain evidence="14">ChiSjej6B24-2974</strain>
    </source>
</reference>
<dbReference type="InterPro" id="IPR000811">
    <property type="entry name" value="Glyco_trans_35"/>
</dbReference>
<organism evidence="14 15">
    <name type="scientific">Candidatus Pullichristensenella stercorigallinarum</name>
    <dbReference type="NCBI Taxonomy" id="2840909"/>
    <lineage>
        <taxon>Bacteria</taxon>
        <taxon>Bacillati</taxon>
        <taxon>Bacillota</taxon>
        <taxon>Clostridia</taxon>
        <taxon>Candidatus Pullichristensenella</taxon>
    </lineage>
</organism>
<reference evidence="14" key="1">
    <citation type="submission" date="2020-10" db="EMBL/GenBank/DDBJ databases">
        <authorList>
            <person name="Gilroy R."/>
        </authorList>
    </citation>
    <scope>NUCLEOTIDE SEQUENCE</scope>
    <source>
        <strain evidence="14">ChiSjej6B24-2974</strain>
    </source>
</reference>
<dbReference type="GO" id="GO:0005737">
    <property type="term" value="C:cytoplasm"/>
    <property type="evidence" value="ECO:0007669"/>
    <property type="project" value="UniProtKB-SubCell"/>
</dbReference>
<dbReference type="PANTHER" id="PTHR11468:SF3">
    <property type="entry name" value="GLYCOGEN PHOSPHORYLASE, LIVER FORM"/>
    <property type="match status" value="1"/>
</dbReference>
<dbReference type="NCBIfam" id="TIGR02093">
    <property type="entry name" value="P_ylase"/>
    <property type="match status" value="1"/>
</dbReference>
<dbReference type="AlphaFoldDB" id="A0A9D0ZJD3"/>
<dbReference type="PROSITE" id="PS00102">
    <property type="entry name" value="PHOSPHORYLASE"/>
    <property type="match status" value="1"/>
</dbReference>
<keyword evidence="9 12" id="KW-0663">Pyridoxal phosphate</keyword>
<dbReference type="FunFam" id="3.40.50.2000:FF:000003">
    <property type="entry name" value="Alpha-1,4 glucan phosphorylase"/>
    <property type="match status" value="1"/>
</dbReference>
<evidence type="ECO:0000256" key="8">
    <source>
        <dbReference type="ARBA" id="ARBA00022679"/>
    </source>
</evidence>
<dbReference type="FunFam" id="3.40.50.2000:FF:000153">
    <property type="entry name" value="Alpha-1,4 glucan phosphorylase"/>
    <property type="match status" value="1"/>
</dbReference>
<evidence type="ECO:0000256" key="13">
    <source>
        <dbReference type="RuleBase" id="RU000587"/>
    </source>
</evidence>
<dbReference type="Pfam" id="PF00343">
    <property type="entry name" value="Phosphorylase"/>
    <property type="match status" value="1"/>
</dbReference>
<evidence type="ECO:0000256" key="3">
    <source>
        <dbReference type="ARBA" id="ARBA00004496"/>
    </source>
</evidence>
<name>A0A9D0ZJD3_9FIRM</name>
<comment type="caution">
    <text evidence="14">The sequence shown here is derived from an EMBL/GenBank/DDBJ whole genome shotgun (WGS) entry which is preliminary data.</text>
</comment>
<dbReference type="EC" id="2.4.1.1" evidence="13"/>
<sequence>MILNARELIASTEKILLTQAHCTLEAASPRQLHEALASACMLEIAPAWTTSERRRASGRRAFYLSAEYLVGRMVFNNLLAMGVLEDVRALLAEKGVDLNALEDVEDMALGNGGLGRLAACFLDSAATHGIALDGYGLRYKFGLFRQTFANGRQMEAPDDWTKWGDPWSVRRDDLAVTVPMRAGDVVAVPYDLPVIGLGGRSIGTLRLWQAESEDELNFRLFNEQKYAQAAAGKNRAEDITKVLYPNDTLRAGKQMRIKQQYLLVSASLQDILRQFDKLGKSVEELPSAIAVQLNDTHPAMAIPELIRLLNKRGVRFAKALDIARRVFAYTNHTVMQEALEKWDVELLRSVAPEIARIIVRIDEAFRKELALRGVDAGGLAIVENGQAHMARLSVYATHAVNGVAEIHSELLKRTVFRRFYELYPGRFTNVTNGVTQRRWLLLCNRELSRLIAGRIGMDFATDLTALKGLAPYIEGMADEFMEIKRLKKRQLAEFVLRHDGVALNADFMFDVQIKRLHEYKRQLMNALSIYDLYCEYKAGNLPDFTPTAFIFGAKSAPGYARAKAIIYFINRIAEMINADEDARRVMQVVFVSNYNCSYAEKIIPAADLSEQISPAGTEASGTGNMKLMLNGAPTIGTYDGANVEIVAEAGVENNYIFGATVEELRDLQGYNPRALYEENPRIRRAVDALTLFDDPGMEPGREGSLAELRASLLDGASWHAPDHYFILKDFMPYQEARLRAMRDYRKDPRGYALKCLRNIVSAGKFSSDRSVRTYAEEIWKL</sequence>
<proteinExistence type="inferred from homology"/>
<dbReference type="InterPro" id="IPR011833">
    <property type="entry name" value="Glycg_phsphrylas"/>
</dbReference>
<dbReference type="GO" id="GO:0030170">
    <property type="term" value="F:pyridoxal phosphate binding"/>
    <property type="evidence" value="ECO:0007669"/>
    <property type="project" value="InterPro"/>
</dbReference>
<evidence type="ECO:0000256" key="1">
    <source>
        <dbReference type="ARBA" id="ARBA00001275"/>
    </source>
</evidence>
<comment type="catalytic activity">
    <reaction evidence="1 13">
        <text>[(1-&gt;4)-alpha-D-glucosyl](n) + phosphate = [(1-&gt;4)-alpha-D-glucosyl](n-1) + alpha-D-glucose 1-phosphate</text>
        <dbReference type="Rhea" id="RHEA:41732"/>
        <dbReference type="Rhea" id="RHEA-COMP:9584"/>
        <dbReference type="Rhea" id="RHEA-COMP:9586"/>
        <dbReference type="ChEBI" id="CHEBI:15444"/>
        <dbReference type="ChEBI" id="CHEBI:43474"/>
        <dbReference type="ChEBI" id="CHEBI:58601"/>
        <dbReference type="EC" id="2.4.1.1"/>
    </reaction>
</comment>
<evidence type="ECO:0000256" key="6">
    <source>
        <dbReference type="ARBA" id="ARBA00022533"/>
    </source>
</evidence>
<evidence type="ECO:0000256" key="7">
    <source>
        <dbReference type="ARBA" id="ARBA00022676"/>
    </source>
</evidence>
<dbReference type="SUPFAM" id="SSF53756">
    <property type="entry name" value="UDP-Glycosyltransferase/glycogen phosphorylase"/>
    <property type="match status" value="1"/>
</dbReference>
<keyword evidence="8 13" id="KW-0808">Transferase</keyword>
<evidence type="ECO:0000256" key="4">
    <source>
        <dbReference type="ARBA" id="ARBA00006047"/>
    </source>
</evidence>
<protein>
    <recommendedName>
        <fullName evidence="13">Alpha-1,4 glucan phosphorylase</fullName>
        <ecNumber evidence="13">2.4.1.1</ecNumber>
    </recommendedName>
</protein>
<evidence type="ECO:0000256" key="11">
    <source>
        <dbReference type="ARBA" id="ARBA00025174"/>
    </source>
</evidence>
<comment type="subcellular location">
    <subcellularLocation>
        <location evidence="3">Cytoplasm</location>
    </subcellularLocation>
</comment>
<dbReference type="EMBL" id="DVFZ01000010">
    <property type="protein sequence ID" value="HIQ81615.1"/>
    <property type="molecule type" value="Genomic_DNA"/>
</dbReference>
<accession>A0A9D0ZJD3</accession>
<dbReference type="InterPro" id="IPR035090">
    <property type="entry name" value="Pyridoxal_P_attach_site"/>
</dbReference>
<keyword evidence="5" id="KW-0963">Cytoplasm</keyword>
<evidence type="ECO:0000256" key="5">
    <source>
        <dbReference type="ARBA" id="ARBA00022490"/>
    </source>
</evidence>
<comment type="similarity">
    <text evidence="4 13">Belongs to the glycogen phosphorylase family.</text>
</comment>
<comment type="function">
    <text evidence="11">Phosphorylase is an important allosteric enzyme in carbohydrate metabolism. Enzymes from different sources differ in their regulatory mechanisms and in their natural substrates. However, all known phosphorylases share catalytic and structural properties.</text>
</comment>